<dbReference type="Gene3D" id="3.40.1280.10">
    <property type="match status" value="1"/>
</dbReference>
<comment type="subunit">
    <text evidence="5">Homodimer.</text>
</comment>
<protein>
    <recommendedName>
        <fullName evidence="5">Ribosomal RNA large subunit methyltransferase H</fullName>
        <ecNumber evidence="5">2.1.1.177</ecNumber>
    </recommendedName>
    <alternativeName>
        <fullName evidence="5">23S rRNA (pseudouridine1915-N3)-methyltransferase</fullName>
    </alternativeName>
    <alternativeName>
        <fullName evidence="5">23S rRNA m3Psi1915 methyltransferase</fullName>
    </alternativeName>
    <alternativeName>
        <fullName evidence="5">rRNA (pseudouridine-N3-)-methyltransferase RlmH</fullName>
    </alternativeName>
</protein>
<feature type="binding site" evidence="5">
    <location>
        <position position="106"/>
    </location>
    <ligand>
        <name>S-adenosyl-L-methionine</name>
        <dbReference type="ChEBI" id="CHEBI:59789"/>
    </ligand>
</feature>
<dbReference type="RefSeq" id="WP_037242076.1">
    <property type="nucleotide sequence ID" value="NZ_JAEMUK010000080.1"/>
</dbReference>
<evidence type="ECO:0000313" key="6">
    <source>
        <dbReference type="EMBL" id="MBJ7544754.1"/>
    </source>
</evidence>
<evidence type="ECO:0000256" key="4">
    <source>
        <dbReference type="ARBA" id="ARBA00038303"/>
    </source>
</evidence>
<dbReference type="AlphaFoldDB" id="A0A8I1GH50"/>
<comment type="function">
    <text evidence="5">Specifically methylates the pseudouridine at position 1915 (m3Psi1915) in 23S rRNA.</text>
</comment>
<dbReference type="GO" id="GO:0005737">
    <property type="term" value="C:cytoplasm"/>
    <property type="evidence" value="ECO:0007669"/>
    <property type="project" value="UniProtKB-SubCell"/>
</dbReference>
<keyword evidence="2 5" id="KW-0808">Transferase</keyword>
<dbReference type="EMBL" id="JAEMUK010000080">
    <property type="protein sequence ID" value="MBJ7544754.1"/>
    <property type="molecule type" value="Genomic_DNA"/>
</dbReference>
<dbReference type="PANTHER" id="PTHR33603">
    <property type="entry name" value="METHYLTRANSFERASE"/>
    <property type="match status" value="1"/>
</dbReference>
<gene>
    <name evidence="5 6" type="primary">rlmH</name>
    <name evidence="6" type="ORF">JDN41_14460</name>
</gene>
<feature type="binding site" evidence="5">
    <location>
        <begin position="125"/>
        <end position="130"/>
    </location>
    <ligand>
        <name>S-adenosyl-L-methionine</name>
        <dbReference type="ChEBI" id="CHEBI:59789"/>
    </ligand>
</feature>
<dbReference type="NCBIfam" id="NF000989">
    <property type="entry name" value="PRK00103.2-3"/>
    <property type="match status" value="1"/>
</dbReference>
<keyword evidence="1 5" id="KW-0489">Methyltransferase</keyword>
<comment type="catalytic activity">
    <reaction evidence="5">
        <text>pseudouridine(1915) in 23S rRNA + S-adenosyl-L-methionine = N(3)-methylpseudouridine(1915) in 23S rRNA + S-adenosyl-L-homocysteine + H(+)</text>
        <dbReference type="Rhea" id="RHEA:42752"/>
        <dbReference type="Rhea" id="RHEA-COMP:10221"/>
        <dbReference type="Rhea" id="RHEA-COMP:10222"/>
        <dbReference type="ChEBI" id="CHEBI:15378"/>
        <dbReference type="ChEBI" id="CHEBI:57856"/>
        <dbReference type="ChEBI" id="CHEBI:59789"/>
        <dbReference type="ChEBI" id="CHEBI:65314"/>
        <dbReference type="ChEBI" id="CHEBI:74486"/>
        <dbReference type="EC" id="2.1.1.177"/>
    </reaction>
</comment>
<keyword evidence="5" id="KW-0963">Cytoplasm</keyword>
<keyword evidence="5" id="KW-0698">rRNA processing</keyword>
<dbReference type="EC" id="2.1.1.177" evidence="5"/>
<evidence type="ECO:0000256" key="5">
    <source>
        <dbReference type="HAMAP-Rule" id="MF_00658"/>
    </source>
</evidence>
<feature type="binding site" evidence="5">
    <location>
        <position position="75"/>
    </location>
    <ligand>
        <name>S-adenosyl-L-methionine</name>
        <dbReference type="ChEBI" id="CHEBI:59789"/>
    </ligand>
</feature>
<keyword evidence="3 5" id="KW-0949">S-adenosyl-L-methionine</keyword>
<dbReference type="InterPro" id="IPR003742">
    <property type="entry name" value="RlmH-like"/>
</dbReference>
<comment type="similarity">
    <text evidence="4 5">Belongs to the RNA methyltransferase RlmH family.</text>
</comment>
<dbReference type="InterPro" id="IPR029026">
    <property type="entry name" value="tRNA_m1G_MTases_N"/>
</dbReference>
<comment type="caution">
    <text evidence="6">The sequence shown here is derived from an EMBL/GenBank/DDBJ whole genome shotgun (WGS) entry which is preliminary data.</text>
</comment>
<evidence type="ECO:0000256" key="1">
    <source>
        <dbReference type="ARBA" id="ARBA00022603"/>
    </source>
</evidence>
<keyword evidence="7" id="KW-1185">Reference proteome</keyword>
<proteinExistence type="inferred from homology"/>
<dbReference type="Pfam" id="PF02590">
    <property type="entry name" value="SPOUT_MTase"/>
    <property type="match status" value="1"/>
</dbReference>
<comment type="subcellular location">
    <subcellularLocation>
        <location evidence="5">Cytoplasm</location>
    </subcellularLocation>
</comment>
<evidence type="ECO:0000256" key="2">
    <source>
        <dbReference type="ARBA" id="ARBA00022679"/>
    </source>
</evidence>
<accession>A0A8I1GH50</accession>
<dbReference type="CDD" id="cd18081">
    <property type="entry name" value="RlmH-like"/>
    <property type="match status" value="1"/>
</dbReference>
<reference evidence="6 7" key="1">
    <citation type="submission" date="2020-12" db="EMBL/GenBank/DDBJ databases">
        <title>Revised draft genomes of Rhodomicrobium vannielii ATCC 17100 and Rhodomicrobium udaipurense JA643.</title>
        <authorList>
            <person name="Conners E.M."/>
            <person name="Davenport E.J."/>
            <person name="Bose A."/>
        </authorList>
    </citation>
    <scope>NUCLEOTIDE SEQUENCE [LARGE SCALE GENOMIC DNA]</scope>
    <source>
        <strain evidence="6 7">JA643</strain>
    </source>
</reference>
<evidence type="ECO:0000313" key="7">
    <source>
        <dbReference type="Proteomes" id="UP000623250"/>
    </source>
</evidence>
<dbReference type="HAMAP" id="MF_00658">
    <property type="entry name" value="23SrRNA_methyltr_H"/>
    <property type="match status" value="1"/>
</dbReference>
<dbReference type="PANTHER" id="PTHR33603:SF1">
    <property type="entry name" value="RIBOSOMAL RNA LARGE SUBUNIT METHYLTRANSFERASE H"/>
    <property type="match status" value="1"/>
</dbReference>
<dbReference type="GO" id="GO:0070038">
    <property type="term" value="F:rRNA (pseudouridine-N3-)-methyltransferase activity"/>
    <property type="evidence" value="ECO:0007669"/>
    <property type="project" value="UniProtKB-UniRule"/>
</dbReference>
<dbReference type="PIRSF" id="PIRSF004505">
    <property type="entry name" value="MT_bac"/>
    <property type="match status" value="1"/>
</dbReference>
<organism evidence="6 7">
    <name type="scientific">Rhodomicrobium udaipurense</name>
    <dbReference type="NCBI Taxonomy" id="1202716"/>
    <lineage>
        <taxon>Bacteria</taxon>
        <taxon>Pseudomonadati</taxon>
        <taxon>Pseudomonadota</taxon>
        <taxon>Alphaproteobacteria</taxon>
        <taxon>Hyphomicrobiales</taxon>
        <taxon>Hyphomicrobiaceae</taxon>
        <taxon>Rhodomicrobium</taxon>
    </lineage>
</organism>
<name>A0A8I1GH50_9HYPH</name>
<dbReference type="SUPFAM" id="SSF75217">
    <property type="entry name" value="alpha/beta knot"/>
    <property type="match status" value="1"/>
</dbReference>
<evidence type="ECO:0000256" key="3">
    <source>
        <dbReference type="ARBA" id="ARBA00022691"/>
    </source>
</evidence>
<dbReference type="Proteomes" id="UP000623250">
    <property type="component" value="Unassembled WGS sequence"/>
</dbReference>
<sequence length="158" mass="17397">MKISLLAVGRLKSGAEQTQFNRYFDLFNASARNLAMGPMAVFEIPEGRHESAAERKEAEAHELLKRLGPARLVALDENGQSVTSYEFTAMVSRLRDEALDVAFAIGGPDGHGEALKNAAHFKLSLGKMTLPHGLVRIVLAEQLYRAMTILQGHPYHRA</sequence>
<dbReference type="InterPro" id="IPR029028">
    <property type="entry name" value="Alpha/beta_knot_MTases"/>
</dbReference>